<feature type="compositionally biased region" description="Basic and acidic residues" evidence="10">
    <location>
        <begin position="25"/>
        <end position="42"/>
    </location>
</feature>
<evidence type="ECO:0000256" key="10">
    <source>
        <dbReference type="SAM" id="MobiDB-lite"/>
    </source>
</evidence>
<evidence type="ECO:0000256" key="7">
    <source>
        <dbReference type="ARBA" id="ARBA00023187"/>
    </source>
</evidence>
<evidence type="ECO:0000256" key="6">
    <source>
        <dbReference type="ARBA" id="ARBA00022664"/>
    </source>
</evidence>
<feature type="domain" description="U4/U6.U5 small nuclear ribonucleoprotein 27kDa protein" evidence="11">
    <location>
        <begin position="66"/>
        <end position="119"/>
    </location>
</feature>
<dbReference type="PANTHER" id="PTHR31077:SF1">
    <property type="entry name" value="U4_U6.U5 SMALL NUCLEAR RIBONUCLEOPROTEIN 27 KDA PROTEIN"/>
    <property type="match status" value="1"/>
</dbReference>
<dbReference type="InterPro" id="IPR013957">
    <property type="entry name" value="SNRNP27"/>
</dbReference>
<evidence type="ECO:0000259" key="11">
    <source>
        <dbReference type="Pfam" id="PF08648"/>
    </source>
</evidence>
<evidence type="ECO:0000313" key="12">
    <source>
        <dbReference type="EMBL" id="KAK2190278.1"/>
    </source>
</evidence>
<evidence type="ECO:0000256" key="3">
    <source>
        <dbReference type="ARBA" id="ARBA00008218"/>
    </source>
</evidence>
<reference evidence="12" key="1">
    <citation type="journal article" date="2023" name="Mol. Biol. Evol.">
        <title>Third-Generation Sequencing Reveals the Adaptive Role of the Epigenome in Three Deep-Sea Polychaetes.</title>
        <authorList>
            <person name="Perez M."/>
            <person name="Aroh O."/>
            <person name="Sun Y."/>
            <person name="Lan Y."/>
            <person name="Juniper S.K."/>
            <person name="Young C.R."/>
            <person name="Angers B."/>
            <person name="Qian P.Y."/>
        </authorList>
    </citation>
    <scope>NUCLEOTIDE SEQUENCE</scope>
    <source>
        <strain evidence="12">R07B-5</strain>
    </source>
</reference>
<keyword evidence="6" id="KW-0507">mRNA processing</keyword>
<keyword evidence="13" id="KW-1185">Reference proteome</keyword>
<evidence type="ECO:0000256" key="4">
    <source>
        <dbReference type="ARBA" id="ARBA00011825"/>
    </source>
</evidence>
<dbReference type="GO" id="GO:0008380">
    <property type="term" value="P:RNA splicing"/>
    <property type="evidence" value="ECO:0007669"/>
    <property type="project" value="UniProtKB-KW"/>
</dbReference>
<accession>A0AAD9P8R2</accession>
<sequence>MSERNALDPDHHGRKSEDIDTEEIDQGHPEGEGQGHHHRDPDLQGESRGLRPGIATESQLEGKTPDEVEMMRVMGFAGFDTTKGKHVSGNDVYVANIVHKRKYRQYMNRRGGFNRPLDFIA</sequence>
<dbReference type="AlphaFoldDB" id="A0AAD9P8R2"/>
<evidence type="ECO:0000256" key="8">
    <source>
        <dbReference type="ARBA" id="ARBA00023242"/>
    </source>
</evidence>
<gene>
    <name evidence="12" type="ORF">NP493_79g02013</name>
</gene>
<organism evidence="12 13">
    <name type="scientific">Ridgeia piscesae</name>
    <name type="common">Tubeworm</name>
    <dbReference type="NCBI Taxonomy" id="27915"/>
    <lineage>
        <taxon>Eukaryota</taxon>
        <taxon>Metazoa</taxon>
        <taxon>Spiralia</taxon>
        <taxon>Lophotrochozoa</taxon>
        <taxon>Annelida</taxon>
        <taxon>Polychaeta</taxon>
        <taxon>Sedentaria</taxon>
        <taxon>Canalipalpata</taxon>
        <taxon>Sabellida</taxon>
        <taxon>Siboglinidae</taxon>
        <taxon>Ridgeia</taxon>
    </lineage>
</organism>
<comment type="function">
    <text evidence="1">May play a role in mRNA splicing.</text>
</comment>
<dbReference type="GO" id="GO:0006397">
    <property type="term" value="P:mRNA processing"/>
    <property type="evidence" value="ECO:0007669"/>
    <property type="project" value="UniProtKB-KW"/>
</dbReference>
<name>A0AAD9P8R2_RIDPI</name>
<protein>
    <recommendedName>
        <fullName evidence="5">U4/U6.U5 small nuclear ribonucleoprotein 27 kDa protein</fullName>
    </recommendedName>
    <alternativeName>
        <fullName evidence="9">U4/U6.U5 tri-snRNP-associated protein 3</fullName>
    </alternativeName>
</protein>
<evidence type="ECO:0000256" key="9">
    <source>
        <dbReference type="ARBA" id="ARBA00031864"/>
    </source>
</evidence>
<feature type="compositionally biased region" description="Basic and acidic residues" evidence="10">
    <location>
        <begin position="1"/>
        <end position="18"/>
    </location>
</feature>
<dbReference type="PANTHER" id="PTHR31077">
    <property type="entry name" value="U4/U6.U5 SMALL NUCLEAR RIBONUCLEOPROTEIN 27 KDA PROTEIN"/>
    <property type="match status" value="1"/>
</dbReference>
<comment type="subunit">
    <text evidence="4">Part of a tri-snRNP complex.</text>
</comment>
<keyword evidence="7" id="KW-0508">mRNA splicing</keyword>
<evidence type="ECO:0000256" key="1">
    <source>
        <dbReference type="ARBA" id="ARBA00003632"/>
    </source>
</evidence>
<comment type="similarity">
    <text evidence="3">Belongs to the SNUT3 family.</text>
</comment>
<dbReference type="EMBL" id="JAODUO010000084">
    <property type="protein sequence ID" value="KAK2190278.1"/>
    <property type="molecule type" value="Genomic_DNA"/>
</dbReference>
<comment type="caution">
    <text evidence="12">The sequence shown here is derived from an EMBL/GenBank/DDBJ whole genome shotgun (WGS) entry which is preliminary data.</text>
</comment>
<comment type="subcellular location">
    <subcellularLocation>
        <location evidence="2">Nucleus</location>
    </subcellularLocation>
</comment>
<dbReference type="Pfam" id="PF08648">
    <property type="entry name" value="SNRNP27"/>
    <property type="match status" value="1"/>
</dbReference>
<dbReference type="Proteomes" id="UP001209878">
    <property type="component" value="Unassembled WGS sequence"/>
</dbReference>
<proteinExistence type="inferred from homology"/>
<evidence type="ECO:0000313" key="13">
    <source>
        <dbReference type="Proteomes" id="UP001209878"/>
    </source>
</evidence>
<keyword evidence="8" id="KW-0539">Nucleus</keyword>
<evidence type="ECO:0000256" key="2">
    <source>
        <dbReference type="ARBA" id="ARBA00004123"/>
    </source>
</evidence>
<dbReference type="GO" id="GO:0071011">
    <property type="term" value="C:precatalytic spliceosome"/>
    <property type="evidence" value="ECO:0007669"/>
    <property type="project" value="TreeGrafter"/>
</dbReference>
<evidence type="ECO:0000256" key="5">
    <source>
        <dbReference type="ARBA" id="ARBA00014357"/>
    </source>
</evidence>
<feature type="region of interest" description="Disordered" evidence="10">
    <location>
        <begin position="1"/>
        <end position="66"/>
    </location>
</feature>